<dbReference type="RefSeq" id="WP_134779104.1">
    <property type="nucleotide sequence ID" value="NZ_SPDS01000001.1"/>
</dbReference>
<dbReference type="GO" id="GO:0005524">
    <property type="term" value="F:ATP binding"/>
    <property type="evidence" value="ECO:0007669"/>
    <property type="project" value="UniProtKB-KW"/>
</dbReference>
<accession>A0A4Y8TVJ2</accession>
<dbReference type="Proteomes" id="UP000297638">
    <property type="component" value="Unassembled WGS sequence"/>
</dbReference>
<dbReference type="Gene3D" id="3.30.420.40">
    <property type="match status" value="2"/>
</dbReference>
<sequence length="490" mass="52557">MNREFQAPVAAIDLGATSGRVMIGELVDGKLNLQLVHRFANGPVPLSSLEDGAPAEALSWDIDELWVQIRHGLSLAFAQRPDIAAIGVDSWAVDYALLADGRRLGQVRHYRDPRNERAVPELEKHFDRAELFDRNGLQFLPFNTVYQLEAERAQSRLRDAEAVLLVPDYVNWLLTGAARCEWTNASTTGLLNQRIGGWDEQLASHLGVDGKLPELIHPGQVVGTLLPHLAAELGAAPEVKVVAVASHDTASAVAATPLAGPRSAYVSCGTWGLVGVELDAPVLSREAQQAGFTNELGLDQSVRFLKNVTGTFLLSESIRHWNEQAAQLGELETSLEELLLQAQTLPVPEVLVDPQDERFLAPGQMPQRVSEAVAAAGGVAPSTRAELIRVIIESLASSFATQAMAAAVFGGFEPENIHIVGGGSQGSLLCQRTADLAGVPVVAGPVECTALGNVLVQLSSLSGNQMNLRELVRESVELVIYEPEKAESLA</sequence>
<dbReference type="InterPro" id="IPR013449">
    <property type="entry name" value="Rhamnulokinase"/>
</dbReference>
<dbReference type="SUPFAM" id="SSF53067">
    <property type="entry name" value="Actin-like ATPase domain"/>
    <property type="match status" value="2"/>
</dbReference>
<evidence type="ECO:0000313" key="9">
    <source>
        <dbReference type="EMBL" id="TFH55798.1"/>
    </source>
</evidence>
<evidence type="ECO:0000259" key="7">
    <source>
        <dbReference type="Pfam" id="PF00370"/>
    </source>
</evidence>
<protein>
    <submittedName>
        <fullName evidence="9">Rhamnulokinase</fullName>
    </submittedName>
</protein>
<dbReference type="EMBL" id="SPDS01000001">
    <property type="protein sequence ID" value="TFH55798.1"/>
    <property type="molecule type" value="Genomic_DNA"/>
</dbReference>
<evidence type="ECO:0000256" key="6">
    <source>
        <dbReference type="ARBA" id="ARBA00023308"/>
    </source>
</evidence>
<keyword evidence="4 9" id="KW-0418">Kinase</keyword>
<feature type="domain" description="Carbohydrate kinase FGGY N-terminal" evidence="7">
    <location>
        <begin position="11"/>
        <end position="252"/>
    </location>
</feature>
<dbReference type="PANTHER" id="PTHR43095">
    <property type="entry name" value="SUGAR KINASE"/>
    <property type="match status" value="1"/>
</dbReference>
<dbReference type="GO" id="GO:0019301">
    <property type="term" value="P:rhamnose catabolic process"/>
    <property type="evidence" value="ECO:0007669"/>
    <property type="project" value="InterPro"/>
</dbReference>
<dbReference type="InterPro" id="IPR043129">
    <property type="entry name" value="ATPase_NBD"/>
</dbReference>
<dbReference type="Pfam" id="PF02782">
    <property type="entry name" value="FGGY_C"/>
    <property type="match status" value="1"/>
</dbReference>
<feature type="domain" description="Carbohydrate kinase FGGY C-terminal" evidence="8">
    <location>
        <begin position="264"/>
        <end position="459"/>
    </location>
</feature>
<proteinExistence type="inferred from homology"/>
<dbReference type="Pfam" id="PF00370">
    <property type="entry name" value="FGGY_N"/>
    <property type="match status" value="1"/>
</dbReference>
<keyword evidence="2" id="KW-0808">Transferase</keyword>
<dbReference type="PANTHER" id="PTHR43095:SF2">
    <property type="entry name" value="GLUCONOKINASE"/>
    <property type="match status" value="1"/>
</dbReference>
<dbReference type="InterPro" id="IPR050406">
    <property type="entry name" value="FGGY_Carb_Kinase"/>
</dbReference>
<keyword evidence="6" id="KW-0684">Rhamnose metabolism</keyword>
<keyword evidence="5" id="KW-0067">ATP-binding</keyword>
<dbReference type="CDD" id="cd07771">
    <property type="entry name" value="ASKHA_NBD_FGGY_RhaB-like"/>
    <property type="match status" value="1"/>
</dbReference>
<name>A0A4Y8TVJ2_9MICC</name>
<comment type="caution">
    <text evidence="9">The sequence shown here is derived from an EMBL/GenBank/DDBJ whole genome shotgun (WGS) entry which is preliminary data.</text>
</comment>
<gene>
    <name evidence="9" type="ORF">EXY26_01560</name>
</gene>
<keyword evidence="3" id="KW-0547">Nucleotide-binding</keyword>
<evidence type="ECO:0000313" key="10">
    <source>
        <dbReference type="Proteomes" id="UP000297638"/>
    </source>
</evidence>
<dbReference type="InterPro" id="IPR018485">
    <property type="entry name" value="FGGY_C"/>
</dbReference>
<dbReference type="AlphaFoldDB" id="A0A4Y8TVJ2"/>
<evidence type="ECO:0000256" key="2">
    <source>
        <dbReference type="ARBA" id="ARBA00022679"/>
    </source>
</evidence>
<evidence type="ECO:0000259" key="8">
    <source>
        <dbReference type="Pfam" id="PF02782"/>
    </source>
</evidence>
<dbReference type="GO" id="GO:0008993">
    <property type="term" value="F:rhamnulokinase activity"/>
    <property type="evidence" value="ECO:0007669"/>
    <property type="project" value="InterPro"/>
</dbReference>
<evidence type="ECO:0000256" key="5">
    <source>
        <dbReference type="ARBA" id="ARBA00022840"/>
    </source>
</evidence>
<organism evidence="9 10">
    <name type="scientific">Glutamicibacter arilaitensis</name>
    <dbReference type="NCBI Taxonomy" id="256701"/>
    <lineage>
        <taxon>Bacteria</taxon>
        <taxon>Bacillati</taxon>
        <taxon>Actinomycetota</taxon>
        <taxon>Actinomycetes</taxon>
        <taxon>Micrococcales</taxon>
        <taxon>Micrococcaceae</taxon>
        <taxon>Glutamicibacter</taxon>
    </lineage>
</organism>
<reference evidence="9 10" key="1">
    <citation type="submission" date="2019-03" db="EMBL/GenBank/DDBJ databases">
        <title>Glutamicibacter sp. LJH19 genome.</title>
        <authorList>
            <person name="Sinai Borker S."/>
            <person name="Kumar R."/>
        </authorList>
    </citation>
    <scope>NUCLEOTIDE SEQUENCE [LARGE SCALE GENOMIC DNA]</scope>
    <source>
        <strain evidence="9 10">LJH19</strain>
    </source>
</reference>
<evidence type="ECO:0000256" key="3">
    <source>
        <dbReference type="ARBA" id="ARBA00022741"/>
    </source>
</evidence>
<dbReference type="InterPro" id="IPR018484">
    <property type="entry name" value="FGGY_N"/>
</dbReference>
<evidence type="ECO:0000256" key="1">
    <source>
        <dbReference type="ARBA" id="ARBA00009156"/>
    </source>
</evidence>
<evidence type="ECO:0000256" key="4">
    <source>
        <dbReference type="ARBA" id="ARBA00022777"/>
    </source>
</evidence>
<comment type="similarity">
    <text evidence="1">Belongs to the FGGY kinase family.</text>
</comment>